<dbReference type="InterPro" id="IPR001012">
    <property type="entry name" value="UBX_dom"/>
</dbReference>
<dbReference type="PANTHER" id="PTHR46340">
    <property type="entry name" value="UBX DOMAIN-CONTAINING PROTEIN 1"/>
    <property type="match status" value="1"/>
</dbReference>
<evidence type="ECO:0000256" key="4">
    <source>
        <dbReference type="SAM" id="MobiDB-lite"/>
    </source>
</evidence>
<dbReference type="Proteomes" id="UP000267821">
    <property type="component" value="Unassembled WGS sequence"/>
</dbReference>
<evidence type="ECO:0000256" key="1">
    <source>
        <dbReference type="ARBA" id="ARBA00004496"/>
    </source>
</evidence>
<keyword evidence="7" id="KW-1185">Reference proteome</keyword>
<dbReference type="SUPFAM" id="SSF46934">
    <property type="entry name" value="UBA-like"/>
    <property type="match status" value="1"/>
</dbReference>
<evidence type="ECO:0000256" key="3">
    <source>
        <dbReference type="ARBA" id="ARBA00023054"/>
    </source>
</evidence>
<sequence>MGDYENLIEMGFEPRRVALALKKTKGFNDAITWLGDNEDISIEELEAKEGDQSGEAATHAATGPPDEEDPFGEQGEGDGRSAVGPEAKSLKCSDCGKLFNTKPKAEFHASRTGHDNFEESTEEAKPMTEEEKAAHLEMLRKKLAEKRATQAIVDQKTQRANEAIRRKNDAESDRIKEELRKREQLKEAEKRRREKQEDAIAKEKIRAQIKADQEARRLKVEAEKAVREGRSIEATAAAPSAALASQPRPVSSYTEARLQLRLPSGTPLVKSFPAETTLFEVASAIEEERGMRPSTFTTTFPKKTYGSSDFGMTLKEAKLVPSAVLIVA</sequence>
<accession>A0A3N4MIC2</accession>
<keyword evidence="3" id="KW-0175">Coiled coil</keyword>
<organism evidence="6 7">
    <name type="scientific">Terfezia boudieri ATCC MYA-4762</name>
    <dbReference type="NCBI Taxonomy" id="1051890"/>
    <lineage>
        <taxon>Eukaryota</taxon>
        <taxon>Fungi</taxon>
        <taxon>Dikarya</taxon>
        <taxon>Ascomycota</taxon>
        <taxon>Pezizomycotina</taxon>
        <taxon>Pezizomycetes</taxon>
        <taxon>Pezizales</taxon>
        <taxon>Pezizaceae</taxon>
        <taxon>Terfezia</taxon>
    </lineage>
</organism>
<dbReference type="GO" id="GO:0036435">
    <property type="term" value="F:K48-linked polyubiquitin modification-dependent protein binding"/>
    <property type="evidence" value="ECO:0007669"/>
    <property type="project" value="TreeGrafter"/>
</dbReference>
<reference evidence="6 7" key="1">
    <citation type="journal article" date="2018" name="Nat. Ecol. Evol.">
        <title>Pezizomycetes genomes reveal the molecular basis of ectomycorrhizal truffle lifestyle.</title>
        <authorList>
            <person name="Murat C."/>
            <person name="Payen T."/>
            <person name="Noel B."/>
            <person name="Kuo A."/>
            <person name="Morin E."/>
            <person name="Chen J."/>
            <person name="Kohler A."/>
            <person name="Krizsan K."/>
            <person name="Balestrini R."/>
            <person name="Da Silva C."/>
            <person name="Montanini B."/>
            <person name="Hainaut M."/>
            <person name="Levati E."/>
            <person name="Barry K.W."/>
            <person name="Belfiori B."/>
            <person name="Cichocki N."/>
            <person name="Clum A."/>
            <person name="Dockter R.B."/>
            <person name="Fauchery L."/>
            <person name="Guy J."/>
            <person name="Iotti M."/>
            <person name="Le Tacon F."/>
            <person name="Lindquist E.A."/>
            <person name="Lipzen A."/>
            <person name="Malagnac F."/>
            <person name="Mello A."/>
            <person name="Molinier V."/>
            <person name="Miyauchi S."/>
            <person name="Poulain J."/>
            <person name="Riccioni C."/>
            <person name="Rubini A."/>
            <person name="Sitrit Y."/>
            <person name="Splivallo R."/>
            <person name="Traeger S."/>
            <person name="Wang M."/>
            <person name="Zifcakova L."/>
            <person name="Wipf D."/>
            <person name="Zambonelli A."/>
            <person name="Paolocci F."/>
            <person name="Nowrousian M."/>
            <person name="Ottonello S."/>
            <person name="Baldrian P."/>
            <person name="Spatafora J.W."/>
            <person name="Henrissat B."/>
            <person name="Nagy L.G."/>
            <person name="Aury J.M."/>
            <person name="Wincker P."/>
            <person name="Grigoriev I.V."/>
            <person name="Bonfante P."/>
            <person name="Martin F.M."/>
        </authorList>
    </citation>
    <scope>NUCLEOTIDE SEQUENCE [LARGE SCALE GENOMIC DNA]</scope>
    <source>
        <strain evidence="6 7">ATCC MYA-4762</strain>
    </source>
</reference>
<gene>
    <name evidence="6" type="ORF">L211DRAFT_860045</name>
</gene>
<dbReference type="AlphaFoldDB" id="A0A3N4MIC2"/>
<keyword evidence="2" id="KW-0963">Cytoplasm</keyword>
<feature type="region of interest" description="Disordered" evidence="4">
    <location>
        <begin position="44"/>
        <end position="132"/>
    </location>
</feature>
<dbReference type="GO" id="GO:1903094">
    <property type="term" value="P:negative regulation of protein K48-linked deubiquitination"/>
    <property type="evidence" value="ECO:0007669"/>
    <property type="project" value="TreeGrafter"/>
</dbReference>
<dbReference type="InterPro" id="IPR029071">
    <property type="entry name" value="Ubiquitin-like_domsf"/>
</dbReference>
<dbReference type="InParanoid" id="A0A3N4MIC2"/>
<feature type="compositionally biased region" description="Basic and acidic residues" evidence="4">
    <location>
        <begin position="103"/>
        <end position="132"/>
    </location>
</feature>
<dbReference type="PROSITE" id="PS50033">
    <property type="entry name" value="UBX"/>
    <property type="match status" value="1"/>
</dbReference>
<evidence type="ECO:0000259" key="5">
    <source>
        <dbReference type="PROSITE" id="PS50033"/>
    </source>
</evidence>
<comment type="subcellular location">
    <subcellularLocation>
        <location evidence="1">Cytoplasm</location>
    </subcellularLocation>
</comment>
<dbReference type="PROSITE" id="PS00028">
    <property type="entry name" value="ZINC_FINGER_C2H2_1"/>
    <property type="match status" value="1"/>
</dbReference>
<evidence type="ECO:0000256" key="2">
    <source>
        <dbReference type="ARBA" id="ARBA00022490"/>
    </source>
</evidence>
<dbReference type="STRING" id="1051890.A0A3N4MIC2"/>
<dbReference type="GO" id="GO:0005737">
    <property type="term" value="C:cytoplasm"/>
    <property type="evidence" value="ECO:0007669"/>
    <property type="project" value="UniProtKB-SubCell"/>
</dbReference>
<dbReference type="GO" id="GO:0031397">
    <property type="term" value="P:negative regulation of protein ubiquitination"/>
    <property type="evidence" value="ECO:0007669"/>
    <property type="project" value="TreeGrafter"/>
</dbReference>
<proteinExistence type="predicted"/>
<dbReference type="SUPFAM" id="SSF54236">
    <property type="entry name" value="Ubiquitin-like"/>
    <property type="match status" value="1"/>
</dbReference>
<dbReference type="GO" id="GO:0032435">
    <property type="term" value="P:negative regulation of proteasomal ubiquitin-dependent protein catabolic process"/>
    <property type="evidence" value="ECO:0007669"/>
    <property type="project" value="TreeGrafter"/>
</dbReference>
<dbReference type="EMBL" id="ML121529">
    <property type="protein sequence ID" value="RPB28315.1"/>
    <property type="molecule type" value="Genomic_DNA"/>
</dbReference>
<dbReference type="SMART" id="SM00166">
    <property type="entry name" value="UBX"/>
    <property type="match status" value="1"/>
</dbReference>
<feature type="region of interest" description="Disordered" evidence="4">
    <location>
        <begin position="150"/>
        <end position="198"/>
    </location>
</feature>
<protein>
    <recommendedName>
        <fullName evidence="5">UBX domain-containing protein</fullName>
    </recommendedName>
</protein>
<name>A0A3N4MIC2_9PEZI</name>
<evidence type="ECO:0000313" key="7">
    <source>
        <dbReference type="Proteomes" id="UP000267821"/>
    </source>
</evidence>
<dbReference type="GO" id="GO:0005634">
    <property type="term" value="C:nucleus"/>
    <property type="evidence" value="ECO:0007669"/>
    <property type="project" value="TreeGrafter"/>
</dbReference>
<dbReference type="Pfam" id="PF00789">
    <property type="entry name" value="UBX"/>
    <property type="match status" value="1"/>
</dbReference>
<feature type="compositionally biased region" description="Basic and acidic residues" evidence="4">
    <location>
        <begin position="156"/>
        <end position="198"/>
    </location>
</feature>
<evidence type="ECO:0000313" key="6">
    <source>
        <dbReference type="EMBL" id="RPB28315.1"/>
    </source>
</evidence>
<dbReference type="InterPro" id="IPR009060">
    <property type="entry name" value="UBA-like_sf"/>
</dbReference>
<dbReference type="OrthoDB" id="10254930at2759"/>
<feature type="domain" description="UBX" evidence="5">
    <location>
        <begin position="251"/>
        <end position="327"/>
    </location>
</feature>
<dbReference type="Gene3D" id="3.10.20.90">
    <property type="entry name" value="Phosphatidylinositol 3-kinase Catalytic Subunit, Chain A, domain 1"/>
    <property type="match status" value="1"/>
</dbReference>
<dbReference type="InterPro" id="IPR013087">
    <property type="entry name" value="Znf_C2H2_type"/>
</dbReference>
<dbReference type="PANTHER" id="PTHR46340:SF1">
    <property type="entry name" value="UBX DOMAIN-CONTAINING PROTEIN 1"/>
    <property type="match status" value="1"/>
</dbReference>